<evidence type="ECO:0000256" key="1">
    <source>
        <dbReference type="SAM" id="SignalP"/>
    </source>
</evidence>
<dbReference type="AlphaFoldDB" id="A0A0E2E2I6"/>
<accession>A0A0E2E2I6</accession>
<name>A0A0E2E2I6_TREDN</name>
<organism evidence="2">
    <name type="scientific">Treponema denticola H-22</name>
    <dbReference type="NCBI Taxonomy" id="999432"/>
    <lineage>
        <taxon>Bacteria</taxon>
        <taxon>Pseudomonadati</taxon>
        <taxon>Spirochaetota</taxon>
        <taxon>Spirochaetia</taxon>
        <taxon>Spirochaetales</taxon>
        <taxon>Treponemataceae</taxon>
        <taxon>Treponema</taxon>
    </lineage>
</organism>
<keyword evidence="1" id="KW-0732">Signal</keyword>
<protein>
    <submittedName>
        <fullName evidence="2">Uncharacterized protein</fullName>
    </submittedName>
</protein>
<feature type="signal peptide" evidence="1">
    <location>
        <begin position="1"/>
        <end position="18"/>
    </location>
</feature>
<feature type="chain" id="PRO_5002393350" evidence="1">
    <location>
        <begin position="19"/>
        <end position="133"/>
    </location>
</feature>
<dbReference type="HOGENOM" id="CLU_2195762_0_0_12"/>
<sequence length="133" mass="15477">MKQVIAFCIFILTTFALSADEEDRVMTISKQCIINPDGIVSMQFSDNTDTVLRTIKHDDIKAITDILNTAKYDDERNDGKMFKMTAPQLRIVIRYSDDSEVKIQLWDALMYVNKTWYKLDIRAIKEILYGKEI</sequence>
<comment type="caution">
    <text evidence="2">The sequence shown here is derived from an EMBL/GenBank/DDBJ whole genome shotgun (WGS) entry which is preliminary data.</text>
</comment>
<reference evidence="2" key="1">
    <citation type="submission" date="2012-01" db="EMBL/GenBank/DDBJ databases">
        <title>The Genome Sequence of Treponema denticola H-22.</title>
        <authorList>
            <consortium name="The Broad Institute Genome Sequencing Platform"/>
            <person name="Earl A."/>
            <person name="Ward D."/>
            <person name="Feldgarden M."/>
            <person name="Gevers D."/>
            <person name="Blanton J.M."/>
            <person name="Fenno C.J."/>
            <person name="Baranova O.V."/>
            <person name="Mathney J."/>
            <person name="Dewhirst F.E."/>
            <person name="Izard J."/>
            <person name="Young S.K."/>
            <person name="Zeng Q."/>
            <person name="Gargeya S."/>
            <person name="Fitzgerald M."/>
            <person name="Haas B."/>
            <person name="Abouelleil A."/>
            <person name="Alvarado L."/>
            <person name="Arachchi H.M."/>
            <person name="Berlin A."/>
            <person name="Chapman S.B."/>
            <person name="Gearin G."/>
            <person name="Goldberg J."/>
            <person name="Griggs A."/>
            <person name="Gujja S."/>
            <person name="Hansen M."/>
            <person name="Heiman D."/>
            <person name="Howarth C."/>
            <person name="Larimer J."/>
            <person name="Lui A."/>
            <person name="MacDonald P.J.P."/>
            <person name="McCowen C."/>
            <person name="Montmayeur A."/>
            <person name="Murphy C."/>
            <person name="Neiman D."/>
            <person name="Pearson M."/>
            <person name="Priest M."/>
            <person name="Roberts A."/>
            <person name="Saif S."/>
            <person name="Shea T."/>
            <person name="Sisk P."/>
            <person name="Stolte C."/>
            <person name="Sykes S."/>
            <person name="Wortman J."/>
            <person name="Nusbaum C."/>
            <person name="Birren B."/>
        </authorList>
    </citation>
    <scope>NUCLEOTIDE SEQUENCE [LARGE SCALE GENOMIC DNA]</scope>
    <source>
        <strain evidence="2">H-22</strain>
    </source>
</reference>
<dbReference type="PATRIC" id="fig|999432.5.peg.2038"/>
<evidence type="ECO:0000313" key="2">
    <source>
        <dbReference type="EMBL" id="EMB31582.1"/>
    </source>
</evidence>
<dbReference type="RefSeq" id="WP_002685297.1">
    <property type="nucleotide sequence ID" value="NZ_CM001795.1"/>
</dbReference>
<gene>
    <name evidence="2" type="ORF">HMPREF9726_01962</name>
</gene>
<dbReference type="EMBL" id="AGDV01000020">
    <property type="protein sequence ID" value="EMB31582.1"/>
    <property type="molecule type" value="Genomic_DNA"/>
</dbReference>
<dbReference type="Proteomes" id="UP000011705">
    <property type="component" value="Chromosome"/>
</dbReference>
<proteinExistence type="predicted"/>